<dbReference type="OrthoDB" id="439603at2"/>
<dbReference type="InterPro" id="IPR025296">
    <property type="entry name" value="DUF4158"/>
</dbReference>
<keyword evidence="4" id="KW-0233">DNA recombination</keyword>
<evidence type="ECO:0000259" key="5">
    <source>
        <dbReference type="Pfam" id="PF01526"/>
    </source>
</evidence>
<evidence type="ECO:0000256" key="4">
    <source>
        <dbReference type="ARBA" id="ARBA00023172"/>
    </source>
</evidence>
<evidence type="ECO:0000256" key="3">
    <source>
        <dbReference type="ARBA" id="ARBA00023125"/>
    </source>
</evidence>
<dbReference type="Pfam" id="PF13700">
    <property type="entry name" value="DUF4158"/>
    <property type="match status" value="1"/>
</dbReference>
<dbReference type="InterPro" id="IPR047653">
    <property type="entry name" value="Tn3-like_transpos"/>
</dbReference>
<dbReference type="NCBIfam" id="NF033527">
    <property type="entry name" value="transpos_Tn3"/>
    <property type="match status" value="1"/>
</dbReference>
<keyword evidence="3" id="KW-0238">DNA-binding</keyword>
<keyword evidence="8" id="KW-1185">Reference proteome</keyword>
<evidence type="ECO:0000256" key="1">
    <source>
        <dbReference type="ARBA" id="ARBA00009402"/>
    </source>
</evidence>
<dbReference type="Pfam" id="PF01526">
    <property type="entry name" value="DDE_Tnp_Tn3"/>
    <property type="match status" value="1"/>
</dbReference>
<sequence length="992" mass="114156">MATRELLSPAQRLQFTEIPHFITPRDLARYYTFSNDELRVIKQRRRPHNRLGFAVQLCYLRFPGRVWSLGEIVPESVLFYIASQLKLDPTIIREYSQRDTTRREHLADIQQEFGFLAFNTSIYKQLSKWLLPFALSSDQGMALVGALIDEMRFRKIIIPAISTVERLAWEVRHRAQKLVCVELTKNLTQLQKIALDKLLVVAPDQKLTELIWLRQPPGQANPRNFLKVVERLEFIRRLALDSGCLKRVHPNRLLQFTKIGAKSTPAHLSRLDELRRYAILVAFLIEWSASLVDYAIEMHDKMMGKLFNKSEHQHGDKFQRDGKAINEKVRLYAQIGKALISAREESDDAYQAIESVLAWSQFISSVAEAEKLARPADFDYLELLTHRYSQLRRYTPKLLETFEFKAVSASLSVIKALEVIKELNSSGRRNVPETADISFVKPRWSKHVIKGNTIDRHYYEMCALAELRSGLRSGDIWVVGSKQFQDFEDYLLTDSAWQSMSSSQTIPLAVTTDFTTYIEQRSVELTSQLAIVSSLMAENKLVDVRIENERLVITPLTNAVPKQVDEFSRKLYALLPRIKLTDLLVEVDSWTHFTRHFTHLHSGAEVEERVVLLSALLADGINLGLTRMADAIQGMSFERLAWVADWYIRDETYSKALAEVVNFHTQIPFAAYWGDGTTSSSDGQRFKAGGHRSLNEEINAKYGKDRSVVFYTHISDQYVPFHVKVINATVRDATYVLDGLLYHESDLQIQEHYTDTSGYTEQVFAMCHLLGFKFAPRMRDLPDKKLYTFESTSSDEVLSPLLGGKINVKLISESWDEILRLASSIRTGTVTASLMLRKLASYPRQNRLALALRELGRIERTLFTLEWLQSPELRRRATAGLNKGEAKHTLKRAVFFNRLGEVRDRSYEDQFYRASGLNLVVAAIVLWNTVYLEKAVDYLKQQGVDIPEEYLQHLSPLGWEHINLTGDYVWNLKQASGFDNLRPLRVKENRYR</sequence>
<comment type="similarity">
    <text evidence="1">Belongs to the transposase 7 family.</text>
</comment>
<name>A0A1J1LSR0_9CYAN</name>
<feature type="domain" description="DUF4158" evidence="6">
    <location>
        <begin position="6"/>
        <end position="171"/>
    </location>
</feature>
<dbReference type="AlphaFoldDB" id="A0A1J1LSR0"/>
<keyword evidence="2" id="KW-0815">Transposition</keyword>
<organism evidence="7 8">
    <name type="scientific">Planktothrix tepida PCC 9214</name>
    <dbReference type="NCBI Taxonomy" id="671072"/>
    <lineage>
        <taxon>Bacteria</taxon>
        <taxon>Bacillati</taxon>
        <taxon>Cyanobacteriota</taxon>
        <taxon>Cyanophyceae</taxon>
        <taxon>Oscillatoriophycideae</taxon>
        <taxon>Oscillatoriales</taxon>
        <taxon>Microcoleaceae</taxon>
        <taxon>Planktothrix</taxon>
    </lineage>
</organism>
<dbReference type="GO" id="GO:0003677">
    <property type="term" value="F:DNA binding"/>
    <property type="evidence" value="ECO:0007669"/>
    <property type="project" value="UniProtKB-KW"/>
</dbReference>
<dbReference type="Proteomes" id="UP000184315">
    <property type="component" value="Unassembled WGS sequence"/>
</dbReference>
<evidence type="ECO:0000313" key="7">
    <source>
        <dbReference type="EMBL" id="CUR35439.1"/>
    </source>
</evidence>
<proteinExistence type="inferred from homology"/>
<dbReference type="EMBL" id="CZDF01000174">
    <property type="protein sequence ID" value="CUR35439.1"/>
    <property type="molecule type" value="Genomic_DNA"/>
</dbReference>
<protein>
    <submittedName>
        <fullName evidence="7">Transposase</fullName>
    </submittedName>
</protein>
<dbReference type="GO" id="GO:0004803">
    <property type="term" value="F:transposase activity"/>
    <property type="evidence" value="ECO:0007669"/>
    <property type="project" value="InterPro"/>
</dbReference>
<evidence type="ECO:0000256" key="2">
    <source>
        <dbReference type="ARBA" id="ARBA00022578"/>
    </source>
</evidence>
<reference evidence="8" key="1">
    <citation type="submission" date="2015-10" db="EMBL/GenBank/DDBJ databases">
        <authorList>
            <person name="Regsiter A."/>
            <person name="william w."/>
        </authorList>
    </citation>
    <scope>NUCLEOTIDE SEQUENCE [LARGE SCALE GENOMIC DNA]</scope>
</reference>
<dbReference type="STRING" id="671072.PL9214670065"/>
<dbReference type="GO" id="GO:0006313">
    <property type="term" value="P:DNA transposition"/>
    <property type="evidence" value="ECO:0007669"/>
    <property type="project" value="InterPro"/>
</dbReference>
<feature type="domain" description="Tn3 transposase DDE" evidence="5">
    <location>
        <begin position="582"/>
        <end position="968"/>
    </location>
</feature>
<dbReference type="RefSeq" id="WP_072722405.1">
    <property type="nucleotide sequence ID" value="NZ_LN889815.1"/>
</dbReference>
<dbReference type="InterPro" id="IPR002513">
    <property type="entry name" value="Tn3_Tnp_DDE_dom"/>
</dbReference>
<evidence type="ECO:0000313" key="8">
    <source>
        <dbReference type="Proteomes" id="UP000184315"/>
    </source>
</evidence>
<gene>
    <name evidence="7" type="primary">tnpA</name>
    <name evidence="7" type="ORF">PL9214670065</name>
</gene>
<accession>A0A1J1LSR0</accession>
<evidence type="ECO:0000259" key="6">
    <source>
        <dbReference type="Pfam" id="PF13700"/>
    </source>
</evidence>